<evidence type="ECO:0000256" key="1">
    <source>
        <dbReference type="ARBA" id="ARBA00004496"/>
    </source>
</evidence>
<dbReference type="InterPro" id="IPR050687">
    <property type="entry name" value="Dynein_IC"/>
</dbReference>
<dbReference type="InterPro" id="IPR036322">
    <property type="entry name" value="WD40_repeat_dom_sf"/>
</dbReference>
<dbReference type="PANTHER" id="PTHR12442">
    <property type="entry name" value="DYNEIN INTERMEDIATE CHAIN"/>
    <property type="match status" value="1"/>
</dbReference>
<comment type="caution">
    <text evidence="7">The sequence shown here is derived from an EMBL/GenBank/DDBJ whole genome shotgun (WGS) entry which is preliminary data.</text>
</comment>
<accession>A0A9W4SK94</accession>
<sequence>MLFCWLKYKSGLDLEIFLGIEHVSDSEFKDFICEGHYYLDFMLRRAREERKQVFINAAQKQEEKPVVSMERSRKEMINELVSSLLDGEHPGTPSKADDTESEKVIPSHHARHSSISTGYGISPGTSTPQSPSVTVPPRYIPEFSSFEAVILDIAPKELVLYSKEVQTDENSFGPPPPDERVIRARILKEQEEKEKARQIALEEEKLKIEAERKRAQQLKDLSDEDRKKILVSNEFTKFVDHSTKIIERAINENYDIMKDYSIIKDNESDDQSGSRVKNIHSFFDERWTKNRSVTDVNWSHKNPELCVASYNKNPLAMNEPDGVALVWSLQLLDRPEYIFHSQSDVLTTMFSEFHPTLVIGGTYSGQIVLWDMRAKSLPVLKTPLSASGHTHPVYSMQMVGTQNAHNLITASTDGLICSWQLDMLVQPQETLELVHSEHSKTDEVSVTALGFPDNETAAFWVGTEEGVCYQANRYGRAGGKAGINQYDVYKGHWGPITGLHFHPVAGPVDFSDLYLTSSVDWTCKLWRAKSISKPSTSPQSITPLYSFEGADDYVYDVKWSPKHPALFASVDGTGKFSVWNLNVDTEVPIVSTQVGSQAKALNKINWDKEGRKTAIGSSDGRVHIYDIGELANPRDDEWYIMQKTISEMINTTENHSGRYAIAK</sequence>
<evidence type="ECO:0000256" key="3">
    <source>
        <dbReference type="ARBA" id="ARBA00022574"/>
    </source>
</evidence>
<dbReference type="GO" id="GO:0005868">
    <property type="term" value="C:cytoplasmic dynein complex"/>
    <property type="evidence" value="ECO:0007669"/>
    <property type="project" value="TreeGrafter"/>
</dbReference>
<evidence type="ECO:0000256" key="4">
    <source>
        <dbReference type="ARBA" id="ARBA00022737"/>
    </source>
</evidence>
<comment type="subcellular location">
    <subcellularLocation>
        <location evidence="1">Cytoplasm</location>
    </subcellularLocation>
</comment>
<dbReference type="GO" id="GO:0010970">
    <property type="term" value="P:transport along microtubule"/>
    <property type="evidence" value="ECO:0007669"/>
    <property type="project" value="TreeGrafter"/>
</dbReference>
<proteinExistence type="predicted"/>
<dbReference type="Proteomes" id="UP001153678">
    <property type="component" value="Unassembled WGS sequence"/>
</dbReference>
<protein>
    <submittedName>
        <fullName evidence="7">16606_t:CDS:1</fullName>
    </submittedName>
</protein>
<feature type="compositionally biased region" description="Basic and acidic residues" evidence="6">
    <location>
        <begin position="95"/>
        <end position="105"/>
    </location>
</feature>
<feature type="coiled-coil region" evidence="5">
    <location>
        <begin position="184"/>
        <end position="228"/>
    </location>
</feature>
<dbReference type="SUPFAM" id="SSF50978">
    <property type="entry name" value="WD40 repeat-like"/>
    <property type="match status" value="1"/>
</dbReference>
<keyword evidence="8" id="KW-1185">Reference proteome</keyword>
<evidence type="ECO:0000256" key="2">
    <source>
        <dbReference type="ARBA" id="ARBA00022490"/>
    </source>
</evidence>
<name>A0A9W4SK94_9GLOM</name>
<dbReference type="InterPro" id="IPR001680">
    <property type="entry name" value="WD40_rpt"/>
</dbReference>
<dbReference type="AlphaFoldDB" id="A0A9W4SK94"/>
<evidence type="ECO:0000313" key="8">
    <source>
        <dbReference type="Proteomes" id="UP001153678"/>
    </source>
</evidence>
<feature type="region of interest" description="Disordered" evidence="6">
    <location>
        <begin position="83"/>
        <end position="133"/>
    </location>
</feature>
<keyword evidence="5" id="KW-0175">Coiled coil</keyword>
<dbReference type="FunFam" id="2.130.10.10:FF:000414">
    <property type="entry name" value="Cytoplasmic dynein intermediate chain"/>
    <property type="match status" value="1"/>
</dbReference>
<feature type="compositionally biased region" description="Low complexity" evidence="6">
    <location>
        <begin position="122"/>
        <end position="133"/>
    </location>
</feature>
<dbReference type="EMBL" id="CAMKVN010000907">
    <property type="protein sequence ID" value="CAI2172175.1"/>
    <property type="molecule type" value="Genomic_DNA"/>
</dbReference>
<organism evidence="7 8">
    <name type="scientific">Funneliformis geosporum</name>
    <dbReference type="NCBI Taxonomy" id="1117311"/>
    <lineage>
        <taxon>Eukaryota</taxon>
        <taxon>Fungi</taxon>
        <taxon>Fungi incertae sedis</taxon>
        <taxon>Mucoromycota</taxon>
        <taxon>Glomeromycotina</taxon>
        <taxon>Glomeromycetes</taxon>
        <taxon>Glomerales</taxon>
        <taxon>Glomeraceae</taxon>
        <taxon>Funneliformis</taxon>
    </lineage>
</organism>
<keyword evidence="4" id="KW-0677">Repeat</keyword>
<dbReference type="PANTHER" id="PTHR12442:SF22">
    <property type="entry name" value="CYTOPLASMIC DYNEIN 1 INTERMEDIATE CHAIN-RELATED"/>
    <property type="match status" value="1"/>
</dbReference>
<evidence type="ECO:0000256" key="6">
    <source>
        <dbReference type="SAM" id="MobiDB-lite"/>
    </source>
</evidence>
<dbReference type="SMART" id="SM00320">
    <property type="entry name" value="WD40"/>
    <property type="match status" value="6"/>
</dbReference>
<keyword evidence="3" id="KW-0853">WD repeat</keyword>
<reference evidence="7" key="1">
    <citation type="submission" date="2022-08" db="EMBL/GenBank/DDBJ databases">
        <authorList>
            <person name="Kallberg Y."/>
            <person name="Tangrot J."/>
            <person name="Rosling A."/>
        </authorList>
    </citation>
    <scope>NUCLEOTIDE SEQUENCE</scope>
    <source>
        <strain evidence="7">Wild A</strain>
    </source>
</reference>
<gene>
    <name evidence="7" type="ORF">FWILDA_LOCUS5446</name>
</gene>
<keyword evidence="2" id="KW-0963">Cytoplasm</keyword>
<dbReference type="GO" id="GO:0045503">
    <property type="term" value="F:dynein light chain binding"/>
    <property type="evidence" value="ECO:0007669"/>
    <property type="project" value="TreeGrafter"/>
</dbReference>
<dbReference type="FunFam" id="2.130.10.10:FF:001070">
    <property type="entry name" value="Dynein intermediate chain, cytosolic"/>
    <property type="match status" value="1"/>
</dbReference>
<evidence type="ECO:0000313" key="7">
    <source>
        <dbReference type="EMBL" id="CAI2172175.1"/>
    </source>
</evidence>
<evidence type="ECO:0000256" key="5">
    <source>
        <dbReference type="SAM" id="Coils"/>
    </source>
</evidence>
<dbReference type="OrthoDB" id="366230at2759"/>
<dbReference type="InterPro" id="IPR015943">
    <property type="entry name" value="WD40/YVTN_repeat-like_dom_sf"/>
</dbReference>
<dbReference type="Gene3D" id="2.130.10.10">
    <property type="entry name" value="YVTN repeat-like/Quinoprotein amine dehydrogenase"/>
    <property type="match status" value="2"/>
</dbReference>
<dbReference type="Pfam" id="PF00400">
    <property type="entry name" value="WD40"/>
    <property type="match status" value="1"/>
</dbReference>
<dbReference type="GO" id="GO:0005737">
    <property type="term" value="C:cytoplasm"/>
    <property type="evidence" value="ECO:0007669"/>
    <property type="project" value="UniProtKB-SubCell"/>
</dbReference>
<dbReference type="GO" id="GO:0045504">
    <property type="term" value="F:dynein heavy chain binding"/>
    <property type="evidence" value="ECO:0007669"/>
    <property type="project" value="TreeGrafter"/>
</dbReference>